<dbReference type="CDD" id="cd00038">
    <property type="entry name" value="CAP_ED"/>
    <property type="match status" value="1"/>
</dbReference>
<reference evidence="4" key="1">
    <citation type="submission" date="2024-03" db="EMBL/GenBank/DDBJ databases">
        <title>WGS assembly of Saponaria officinalis var. Norfolk2.</title>
        <authorList>
            <person name="Jenkins J."/>
            <person name="Shu S."/>
            <person name="Grimwood J."/>
            <person name="Barry K."/>
            <person name="Goodstein D."/>
            <person name="Schmutz J."/>
            <person name="Leebens-Mack J."/>
            <person name="Osbourn A."/>
        </authorList>
    </citation>
    <scope>NUCLEOTIDE SEQUENCE [LARGE SCALE GENOMIC DNA]</scope>
    <source>
        <strain evidence="4">JIC</strain>
    </source>
</reference>
<dbReference type="InterPro" id="IPR018490">
    <property type="entry name" value="cNMP-bd_dom_sf"/>
</dbReference>
<dbReference type="InterPro" id="IPR029069">
    <property type="entry name" value="HotDog_dom_sf"/>
</dbReference>
<dbReference type="CDD" id="cd03445">
    <property type="entry name" value="Thioesterase_II_repeat2"/>
    <property type="match status" value="1"/>
</dbReference>
<evidence type="ECO:0000313" key="4">
    <source>
        <dbReference type="EMBL" id="KAK9742991.1"/>
    </source>
</evidence>
<dbReference type="EMBL" id="JBDFQZ010000003">
    <property type="protein sequence ID" value="KAK9742991.1"/>
    <property type="molecule type" value="Genomic_DNA"/>
</dbReference>
<name>A0AAW1MA47_SAPOF</name>
<accession>A0AAW1MA47</accession>
<evidence type="ECO:0000256" key="2">
    <source>
        <dbReference type="ARBA" id="ARBA00022801"/>
    </source>
</evidence>
<comment type="caution">
    <text evidence="4">The sequence shown here is derived from an EMBL/GenBank/DDBJ whole genome shotgun (WGS) entry which is preliminary data.</text>
</comment>
<keyword evidence="5" id="KW-1185">Reference proteome</keyword>
<dbReference type="InterPro" id="IPR025652">
    <property type="entry name" value="TesB_C"/>
</dbReference>
<dbReference type="SUPFAM" id="SSF54637">
    <property type="entry name" value="Thioesterase/thiol ester dehydrase-isomerase"/>
    <property type="match status" value="2"/>
</dbReference>
<dbReference type="PROSITE" id="PS50042">
    <property type="entry name" value="CNMP_BINDING_3"/>
    <property type="match status" value="1"/>
</dbReference>
<dbReference type="Gene3D" id="2.40.160.210">
    <property type="entry name" value="Acyl-CoA thioesterase, double hotdog domain"/>
    <property type="match status" value="1"/>
</dbReference>
<gene>
    <name evidence="4" type="ORF">RND81_03G210000</name>
</gene>
<dbReference type="FunFam" id="2.40.160.210:FF:000003">
    <property type="entry name" value="Acyl-CoA thioesterase II"/>
    <property type="match status" value="1"/>
</dbReference>
<dbReference type="InterPro" id="IPR014710">
    <property type="entry name" value="RmlC-like_jellyroll"/>
</dbReference>
<dbReference type="Proteomes" id="UP001443914">
    <property type="component" value="Unassembled WGS sequence"/>
</dbReference>
<organism evidence="4 5">
    <name type="scientific">Saponaria officinalis</name>
    <name type="common">Common soapwort</name>
    <name type="synonym">Lychnis saponaria</name>
    <dbReference type="NCBI Taxonomy" id="3572"/>
    <lineage>
        <taxon>Eukaryota</taxon>
        <taxon>Viridiplantae</taxon>
        <taxon>Streptophyta</taxon>
        <taxon>Embryophyta</taxon>
        <taxon>Tracheophyta</taxon>
        <taxon>Spermatophyta</taxon>
        <taxon>Magnoliopsida</taxon>
        <taxon>eudicotyledons</taxon>
        <taxon>Gunneridae</taxon>
        <taxon>Pentapetalae</taxon>
        <taxon>Caryophyllales</taxon>
        <taxon>Caryophyllaceae</taxon>
        <taxon>Caryophylleae</taxon>
        <taxon>Saponaria</taxon>
    </lineage>
</organism>
<keyword evidence="2" id="KW-0378">Hydrolase</keyword>
<protein>
    <recommendedName>
        <fullName evidence="3">Cyclic nucleotide-binding domain-containing protein</fullName>
    </recommendedName>
</protein>
<dbReference type="CDD" id="cd03444">
    <property type="entry name" value="Thioesterase_II_repeat1"/>
    <property type="match status" value="1"/>
</dbReference>
<sequence>MENEEGHIHELIKKENYLAEFLGEVRLIGRLPSSSLTKIAELVQVEHYVKGDFVIHNGESKGVYFILQGEAEVCVNSDDDIRHEFILKRYDYFGIGVPTSEQQADVVALSKLTCLVLPSEHCCLLQPKQKTFPPIETILHLDPIDADLFQGITLPSAPMNAMSSRMFGGQFLGHALAAASKTVDSSKIVHQIHAYFLLAGDVSIPVKYEVQRIRDGKSFASRKVDALQKGIVVFTLLASFHKDEKGFERQEVVMPSVPAPETLLSMEELRERRIIDPRLPKSYRNKVGAAKHVPWPIEIRFCDPSITTNQIKTPPRVRYWLRAKGKLTDDQTLHRCVVAYAIDLVLIGVIANPHRQRGLTMNNLTVNHTMWFHRDVKADDWILFVIESPFAFGARGLVYGQMFNQNGELVVSLVQEGLVRAASTPQTTIKAKY</sequence>
<dbReference type="InterPro" id="IPR003703">
    <property type="entry name" value="Acyl_CoA_thio"/>
</dbReference>
<evidence type="ECO:0000313" key="5">
    <source>
        <dbReference type="Proteomes" id="UP001443914"/>
    </source>
</evidence>
<dbReference type="GO" id="GO:0047617">
    <property type="term" value="F:fatty acyl-CoA hydrolase activity"/>
    <property type="evidence" value="ECO:0007669"/>
    <property type="project" value="InterPro"/>
</dbReference>
<dbReference type="GO" id="GO:0009062">
    <property type="term" value="P:fatty acid catabolic process"/>
    <property type="evidence" value="ECO:0007669"/>
    <property type="project" value="TreeGrafter"/>
</dbReference>
<evidence type="ECO:0000256" key="1">
    <source>
        <dbReference type="ARBA" id="ARBA00006538"/>
    </source>
</evidence>
<dbReference type="SUPFAM" id="SSF51206">
    <property type="entry name" value="cAMP-binding domain-like"/>
    <property type="match status" value="1"/>
</dbReference>
<dbReference type="Pfam" id="PF13622">
    <property type="entry name" value="4HBT_3"/>
    <property type="match status" value="1"/>
</dbReference>
<dbReference type="PANTHER" id="PTHR11066:SF34">
    <property type="entry name" value="ACYL-COENZYME A THIOESTERASE 8"/>
    <property type="match status" value="1"/>
</dbReference>
<dbReference type="GO" id="GO:0006637">
    <property type="term" value="P:acyl-CoA metabolic process"/>
    <property type="evidence" value="ECO:0007669"/>
    <property type="project" value="InterPro"/>
</dbReference>
<feature type="domain" description="Cyclic nucleotide-binding" evidence="3">
    <location>
        <begin position="27"/>
        <end position="94"/>
    </location>
</feature>
<dbReference type="AlphaFoldDB" id="A0AAW1MA47"/>
<dbReference type="Gene3D" id="2.60.120.10">
    <property type="entry name" value="Jelly Rolls"/>
    <property type="match status" value="1"/>
</dbReference>
<dbReference type="InterPro" id="IPR042171">
    <property type="entry name" value="Acyl-CoA_hotdog"/>
</dbReference>
<comment type="similarity">
    <text evidence="1">Belongs to the C/M/P thioester hydrolase family.</text>
</comment>
<evidence type="ECO:0000259" key="3">
    <source>
        <dbReference type="PROSITE" id="PS50042"/>
    </source>
</evidence>
<dbReference type="Pfam" id="PF00027">
    <property type="entry name" value="cNMP_binding"/>
    <property type="match status" value="1"/>
</dbReference>
<dbReference type="InterPro" id="IPR049449">
    <property type="entry name" value="TesB_ACOT8-like_N"/>
</dbReference>
<dbReference type="Pfam" id="PF02551">
    <property type="entry name" value="Acyl_CoA_thio"/>
    <property type="match status" value="1"/>
</dbReference>
<dbReference type="InterPro" id="IPR000595">
    <property type="entry name" value="cNMP-bd_dom"/>
</dbReference>
<dbReference type="SMART" id="SM00100">
    <property type="entry name" value="cNMP"/>
    <property type="match status" value="1"/>
</dbReference>
<dbReference type="PANTHER" id="PTHR11066">
    <property type="entry name" value="ACYL-COA THIOESTERASE"/>
    <property type="match status" value="1"/>
</dbReference>
<proteinExistence type="inferred from homology"/>